<protein>
    <submittedName>
        <fullName evidence="2">Uncharacterized protein</fullName>
    </submittedName>
</protein>
<comment type="caution">
    <text evidence="2">The sequence shown here is derived from an EMBL/GenBank/DDBJ whole genome shotgun (WGS) entry which is preliminary data.</text>
</comment>
<name>A0A5T2REK7_SALER</name>
<keyword evidence="1" id="KW-1133">Transmembrane helix</keyword>
<keyword evidence="1" id="KW-0812">Transmembrane</keyword>
<reference evidence="2" key="1">
    <citation type="submission" date="2019-01" db="EMBL/GenBank/DDBJ databases">
        <authorList>
            <consortium name="PulseNet: The National Subtyping Network for Foodborne Disease Surveillance"/>
            <person name="Tarr C.L."/>
            <person name="Trees E."/>
            <person name="Katz L.S."/>
            <person name="Carleton-Romer H.A."/>
            <person name="Stroika S."/>
            <person name="Kucerova Z."/>
            <person name="Roache K.F."/>
            <person name="Sabol A.L."/>
            <person name="Besser J."/>
            <person name="Gerner-Smidt P."/>
        </authorList>
    </citation>
    <scope>NUCLEOTIDE SEQUENCE</scope>
    <source>
        <strain evidence="2">PNUSAS064238</strain>
    </source>
</reference>
<accession>A0A5T2REK7</accession>
<dbReference type="EMBL" id="AACVIL010000020">
    <property type="protein sequence ID" value="EAM5675866.1"/>
    <property type="molecule type" value="Genomic_DNA"/>
</dbReference>
<organism evidence="2">
    <name type="scientific">Salmonella enterica</name>
    <name type="common">Salmonella choleraesuis</name>
    <dbReference type="NCBI Taxonomy" id="28901"/>
    <lineage>
        <taxon>Bacteria</taxon>
        <taxon>Pseudomonadati</taxon>
        <taxon>Pseudomonadota</taxon>
        <taxon>Gammaproteobacteria</taxon>
        <taxon>Enterobacterales</taxon>
        <taxon>Enterobacteriaceae</taxon>
        <taxon>Salmonella</taxon>
    </lineage>
</organism>
<feature type="transmembrane region" description="Helical" evidence="1">
    <location>
        <begin position="27"/>
        <end position="50"/>
    </location>
</feature>
<evidence type="ECO:0000313" key="2">
    <source>
        <dbReference type="EMBL" id="EAM5675866.1"/>
    </source>
</evidence>
<dbReference type="AlphaFoldDB" id="A0A5T2REK7"/>
<evidence type="ECO:0000256" key="1">
    <source>
        <dbReference type="SAM" id="Phobius"/>
    </source>
</evidence>
<gene>
    <name evidence="2" type="ORF">EOH22_17540</name>
</gene>
<proteinExistence type="predicted"/>
<keyword evidence="1" id="KW-0472">Membrane</keyword>
<sequence length="64" mass="7362">MGLGSFSGMRWGIKAHLLAVISTQKTLLCVFCVEIIKFPLFVALILSVWFKIHSHFFKFFARKT</sequence>